<gene>
    <name evidence="1" type="ORF">ACOLOM_LOCUS4964</name>
</gene>
<protein>
    <submittedName>
        <fullName evidence="1">5709_t:CDS:1</fullName>
    </submittedName>
</protein>
<evidence type="ECO:0000313" key="2">
    <source>
        <dbReference type="Proteomes" id="UP000789525"/>
    </source>
</evidence>
<evidence type="ECO:0000313" key="1">
    <source>
        <dbReference type="EMBL" id="CAG8553909.1"/>
    </source>
</evidence>
<name>A0ACA9LVZ7_9GLOM</name>
<reference evidence="1" key="1">
    <citation type="submission" date="2021-06" db="EMBL/GenBank/DDBJ databases">
        <authorList>
            <person name="Kallberg Y."/>
            <person name="Tangrot J."/>
            <person name="Rosling A."/>
        </authorList>
    </citation>
    <scope>NUCLEOTIDE SEQUENCE</scope>
    <source>
        <strain evidence="1">CL356</strain>
    </source>
</reference>
<dbReference type="Proteomes" id="UP000789525">
    <property type="component" value="Unassembled WGS sequence"/>
</dbReference>
<organism evidence="1 2">
    <name type="scientific">Acaulospora colombiana</name>
    <dbReference type="NCBI Taxonomy" id="27376"/>
    <lineage>
        <taxon>Eukaryota</taxon>
        <taxon>Fungi</taxon>
        <taxon>Fungi incertae sedis</taxon>
        <taxon>Mucoromycota</taxon>
        <taxon>Glomeromycotina</taxon>
        <taxon>Glomeromycetes</taxon>
        <taxon>Diversisporales</taxon>
        <taxon>Acaulosporaceae</taxon>
        <taxon>Acaulospora</taxon>
    </lineage>
</organism>
<proteinExistence type="predicted"/>
<feature type="non-terminal residue" evidence="1">
    <location>
        <position position="206"/>
    </location>
</feature>
<sequence>MRIIDKIFYKALTKFKSLRVFANAINDKSVPYWTAAITEVDPFERINDLIIYPNKQCQDIIDSITLSKSVDGSSSKTDGSSTEHLETSASYQATSRTSFSKRLPRYMLLSVAIPILVPVGGLLILGTVATQGMISRKRVKAIKETNGEKLDLSADEDGNGIVSGITKEFSNLEEEVIEGVINLTNRVDSQLNKSSSLSQNDSYSKD</sequence>
<accession>A0ACA9LVZ7</accession>
<comment type="caution">
    <text evidence="1">The sequence shown here is derived from an EMBL/GenBank/DDBJ whole genome shotgun (WGS) entry which is preliminary data.</text>
</comment>
<dbReference type="EMBL" id="CAJVPT010008631">
    <property type="protein sequence ID" value="CAG8553909.1"/>
    <property type="molecule type" value="Genomic_DNA"/>
</dbReference>
<keyword evidence="2" id="KW-1185">Reference proteome</keyword>